<dbReference type="AlphaFoldDB" id="A0A422NZN7"/>
<comment type="caution">
    <text evidence="15">The sequence shown here is derived from an EMBL/GenBank/DDBJ whole genome shotgun (WGS) entry which is preliminary data.</text>
</comment>
<keyword evidence="6" id="KW-0547">Nucleotide-binding</keyword>
<dbReference type="RefSeq" id="XP_029241899.1">
    <property type="nucleotide sequence ID" value="XM_029378290.1"/>
</dbReference>
<keyword evidence="8" id="KW-0460">Magnesium</keyword>
<evidence type="ECO:0000256" key="1">
    <source>
        <dbReference type="ARBA" id="ARBA00001946"/>
    </source>
</evidence>
<dbReference type="PANTHER" id="PTHR46570:SF1">
    <property type="entry name" value="TUBULIN--TYROSINE LIGASE"/>
    <property type="match status" value="1"/>
</dbReference>
<comment type="function">
    <text evidence="10">Catalyzes the post-translational addition of a tyrosine to the C-terminal end of detyrosinated alpha-tubulin.</text>
</comment>
<dbReference type="GeneID" id="40325171"/>
<comment type="catalytic activity">
    <reaction evidence="13">
        <text>C-terminal L-alpha-aminoacyl-L-glutamyl-L-glutamyl-[tubulin] + L-tyrosine + ATP = C-terminal L-alpha-aminoacyl-L-glutamyl-L-glutamyl-L-tyrosyl-[tubulin] + ADP + phosphate + H(+)</text>
        <dbReference type="Rhea" id="RHEA:17605"/>
        <dbReference type="Rhea" id="RHEA-COMP:16434"/>
        <dbReference type="Rhea" id="RHEA-COMP:16435"/>
        <dbReference type="ChEBI" id="CHEBI:15378"/>
        <dbReference type="ChEBI" id="CHEBI:30616"/>
        <dbReference type="ChEBI" id="CHEBI:43474"/>
        <dbReference type="ChEBI" id="CHEBI:58315"/>
        <dbReference type="ChEBI" id="CHEBI:149554"/>
        <dbReference type="ChEBI" id="CHEBI:149555"/>
        <dbReference type="ChEBI" id="CHEBI:456216"/>
        <dbReference type="EC" id="6.3.2.25"/>
    </reaction>
</comment>
<accession>A0A422NZN7</accession>
<dbReference type="EMBL" id="MKGL01000024">
    <property type="protein sequence ID" value="RNF10972.1"/>
    <property type="molecule type" value="Genomic_DNA"/>
</dbReference>
<dbReference type="PANTHER" id="PTHR46570">
    <property type="entry name" value="TUBULIN--TYROSINE LIGASE"/>
    <property type="match status" value="1"/>
</dbReference>
<evidence type="ECO:0000256" key="6">
    <source>
        <dbReference type="ARBA" id="ARBA00022741"/>
    </source>
</evidence>
<evidence type="ECO:0000256" key="8">
    <source>
        <dbReference type="ARBA" id="ARBA00022842"/>
    </source>
</evidence>
<dbReference type="GO" id="GO:0004835">
    <property type="term" value="F:tubulin-tyrosine ligase activity"/>
    <property type="evidence" value="ECO:0007669"/>
    <property type="project" value="UniProtKB-EC"/>
</dbReference>
<sequence length="516" mass="58690">MTLPHELSSRSTISRTSFRGSGVPPTEFVSPPCIVKVHPFRAAAGNGGKREENGDTLAAPSLSLRTTSAARDTSSGLIVEQHPRLLAVMENIGSFYKEMTRQLMSTGEWVSILVMRSWTGKELVVAPYGTPLRLEHVALFLSEKIPAEKFIESRRLLAERDNKHHGIRHTRDVGGAINVDMPCVVNYVEKLRCITLKGSMVSTLLAYHSQSWKELGHYLPLAFQIIPRKPWYDERKMLLKTLQRKSNSGTLWIAKSSSGCHGEGVEIFCNKGNGAIKMLNYIDSQKEPYLWVVQWYIDNPLLYHRRKFDIRFWVLLCADRYEIYVYKRLVMRMSSIEYSPKSATTTTAVGRLAHITNHCVQAQSSFFEAFEEGNELWRQHLDAVVRHEGKKLLEKGIMHDGANPHLEPSLENTILPQIYHIAVETLLAARKSIPTGRSPYMTPCFQLFGYDFLIDERLRAWLLEINGAPGVADRLLPVLVEDTIEIALTPFFPNTTKSAIRRSRTTYPNEYVRVYP</sequence>
<feature type="region of interest" description="Disordered" evidence="14">
    <location>
        <begin position="44"/>
        <end position="68"/>
    </location>
</feature>
<evidence type="ECO:0000256" key="3">
    <source>
        <dbReference type="ARBA" id="ARBA00006820"/>
    </source>
</evidence>
<keyword evidence="7" id="KW-0067">ATP-binding</keyword>
<comment type="similarity">
    <text evidence="3">Belongs to the tubulin--tyrosine ligase family.</text>
</comment>
<evidence type="ECO:0000256" key="9">
    <source>
        <dbReference type="ARBA" id="ARBA00022958"/>
    </source>
</evidence>
<dbReference type="InterPro" id="IPR052492">
    <property type="entry name" value="Tubulin-tyrosine_ligase"/>
</dbReference>
<dbReference type="GO" id="GO:0005876">
    <property type="term" value="C:spindle microtubule"/>
    <property type="evidence" value="ECO:0007669"/>
    <property type="project" value="TreeGrafter"/>
</dbReference>
<dbReference type="OrthoDB" id="18862at2759"/>
<evidence type="ECO:0000256" key="7">
    <source>
        <dbReference type="ARBA" id="ARBA00022840"/>
    </source>
</evidence>
<dbReference type="SUPFAM" id="SSF56059">
    <property type="entry name" value="Glutathione synthetase ATP-binding domain-like"/>
    <property type="match status" value="1"/>
</dbReference>
<reference evidence="15 16" key="1">
    <citation type="journal article" date="2018" name="BMC Genomics">
        <title>Genomic comparison of Trypanosoma conorhini and Trypanosoma rangeli to Trypanosoma cruzi strains of high and low virulence.</title>
        <authorList>
            <person name="Bradwell K.R."/>
            <person name="Koparde V.N."/>
            <person name="Matveyev A.V."/>
            <person name="Serrano M.G."/>
            <person name="Alves J.M."/>
            <person name="Parikh H."/>
            <person name="Huang B."/>
            <person name="Lee V."/>
            <person name="Espinosa-Alvarez O."/>
            <person name="Ortiz P.A."/>
            <person name="Costa-Martins A.G."/>
            <person name="Teixeira M.M."/>
            <person name="Buck G.A."/>
        </authorList>
    </citation>
    <scope>NUCLEOTIDE SEQUENCE [LARGE SCALE GENOMIC DNA]</scope>
    <source>
        <strain evidence="15 16">AM80</strain>
    </source>
</reference>
<dbReference type="PROSITE" id="PS51221">
    <property type="entry name" value="TTL"/>
    <property type="match status" value="1"/>
</dbReference>
<dbReference type="Proteomes" id="UP000283634">
    <property type="component" value="Unassembled WGS sequence"/>
</dbReference>
<evidence type="ECO:0000256" key="13">
    <source>
        <dbReference type="ARBA" id="ARBA00047950"/>
    </source>
</evidence>
<keyword evidence="5 15" id="KW-0436">Ligase</keyword>
<evidence type="ECO:0000256" key="5">
    <source>
        <dbReference type="ARBA" id="ARBA00022598"/>
    </source>
</evidence>
<feature type="region of interest" description="Disordered" evidence="14">
    <location>
        <begin position="1"/>
        <end position="24"/>
    </location>
</feature>
<evidence type="ECO:0000256" key="10">
    <source>
        <dbReference type="ARBA" id="ARBA00037791"/>
    </source>
</evidence>
<dbReference type="InterPro" id="IPR004344">
    <property type="entry name" value="TTL/TTLL_fam"/>
</dbReference>
<keyword evidence="16" id="KW-1185">Reference proteome</keyword>
<dbReference type="Gene3D" id="3.30.470.20">
    <property type="entry name" value="ATP-grasp fold, B domain"/>
    <property type="match status" value="1"/>
</dbReference>
<dbReference type="GO" id="GO:0000226">
    <property type="term" value="P:microtubule cytoskeleton organization"/>
    <property type="evidence" value="ECO:0007669"/>
    <property type="project" value="TreeGrafter"/>
</dbReference>
<comment type="cofactor">
    <cofactor evidence="2">
        <name>K(+)</name>
        <dbReference type="ChEBI" id="CHEBI:29103"/>
    </cofactor>
</comment>
<organism evidence="15 16">
    <name type="scientific">Trypanosoma rangeli</name>
    <dbReference type="NCBI Taxonomy" id="5698"/>
    <lineage>
        <taxon>Eukaryota</taxon>
        <taxon>Discoba</taxon>
        <taxon>Euglenozoa</taxon>
        <taxon>Kinetoplastea</taxon>
        <taxon>Metakinetoplastina</taxon>
        <taxon>Trypanosomatida</taxon>
        <taxon>Trypanosomatidae</taxon>
        <taxon>Trypanosoma</taxon>
        <taxon>Herpetosoma</taxon>
    </lineage>
</organism>
<proteinExistence type="inferred from homology"/>
<comment type="subunit">
    <text evidence="4">Monomer.</text>
</comment>
<evidence type="ECO:0000313" key="16">
    <source>
        <dbReference type="Proteomes" id="UP000283634"/>
    </source>
</evidence>
<keyword evidence="9" id="KW-0630">Potassium</keyword>
<gene>
    <name evidence="15" type="ORF">TraAM80_01238</name>
</gene>
<name>A0A422NZN7_TRYRA</name>
<dbReference type="OMA" id="SIYEEMT"/>
<feature type="compositionally biased region" description="Low complexity" evidence="14">
    <location>
        <begin position="9"/>
        <end position="22"/>
    </location>
</feature>
<evidence type="ECO:0000256" key="14">
    <source>
        <dbReference type="SAM" id="MobiDB-lite"/>
    </source>
</evidence>
<evidence type="ECO:0000256" key="2">
    <source>
        <dbReference type="ARBA" id="ARBA00001958"/>
    </source>
</evidence>
<comment type="cofactor">
    <cofactor evidence="1">
        <name>Mg(2+)</name>
        <dbReference type="ChEBI" id="CHEBI:18420"/>
    </cofactor>
</comment>
<dbReference type="EC" id="6.3.2.25" evidence="11"/>
<evidence type="ECO:0000256" key="4">
    <source>
        <dbReference type="ARBA" id="ARBA00011245"/>
    </source>
</evidence>
<evidence type="ECO:0000256" key="12">
    <source>
        <dbReference type="ARBA" id="ARBA00041021"/>
    </source>
</evidence>
<protein>
    <recommendedName>
        <fullName evidence="12">Tubulin--tyrosine ligase</fullName>
        <ecNumber evidence="11">6.3.2.25</ecNumber>
    </recommendedName>
</protein>
<evidence type="ECO:0000256" key="11">
    <source>
        <dbReference type="ARBA" id="ARBA00038960"/>
    </source>
</evidence>
<evidence type="ECO:0000313" key="15">
    <source>
        <dbReference type="EMBL" id="RNF10972.1"/>
    </source>
</evidence>
<dbReference type="Pfam" id="PF03133">
    <property type="entry name" value="TTL"/>
    <property type="match status" value="1"/>
</dbReference>
<dbReference type="GO" id="GO:0005524">
    <property type="term" value="F:ATP binding"/>
    <property type="evidence" value="ECO:0007669"/>
    <property type="project" value="UniProtKB-KW"/>
</dbReference>
<dbReference type="VEuPathDB" id="TriTrypDB:TRSC58_03095"/>